<protein>
    <submittedName>
        <fullName evidence="2">Gti1/Pac2 family-domain-containing protein</fullName>
    </submittedName>
</protein>
<evidence type="ECO:0000313" key="3">
    <source>
        <dbReference type="Proteomes" id="UP000799766"/>
    </source>
</evidence>
<dbReference type="Proteomes" id="UP000799766">
    <property type="component" value="Unassembled WGS sequence"/>
</dbReference>
<dbReference type="GO" id="GO:0003677">
    <property type="term" value="F:DNA binding"/>
    <property type="evidence" value="ECO:0007669"/>
    <property type="project" value="TreeGrafter"/>
</dbReference>
<reference evidence="2" key="1">
    <citation type="journal article" date="2020" name="Stud. Mycol.">
        <title>101 Dothideomycetes genomes: a test case for predicting lifestyles and emergence of pathogens.</title>
        <authorList>
            <person name="Haridas S."/>
            <person name="Albert R."/>
            <person name="Binder M."/>
            <person name="Bloem J."/>
            <person name="Labutti K."/>
            <person name="Salamov A."/>
            <person name="Andreopoulos B."/>
            <person name="Baker S."/>
            <person name="Barry K."/>
            <person name="Bills G."/>
            <person name="Bluhm B."/>
            <person name="Cannon C."/>
            <person name="Castanera R."/>
            <person name="Culley D."/>
            <person name="Daum C."/>
            <person name="Ezra D."/>
            <person name="Gonzalez J."/>
            <person name="Henrissat B."/>
            <person name="Kuo A."/>
            <person name="Liang C."/>
            <person name="Lipzen A."/>
            <person name="Lutzoni F."/>
            <person name="Magnuson J."/>
            <person name="Mondo S."/>
            <person name="Nolan M."/>
            <person name="Ohm R."/>
            <person name="Pangilinan J."/>
            <person name="Park H.-J."/>
            <person name="Ramirez L."/>
            <person name="Alfaro M."/>
            <person name="Sun H."/>
            <person name="Tritt A."/>
            <person name="Yoshinaga Y."/>
            <person name="Zwiers L.-H."/>
            <person name="Turgeon B."/>
            <person name="Goodwin S."/>
            <person name="Spatafora J."/>
            <person name="Crous P."/>
            <person name="Grigoriev I."/>
        </authorList>
    </citation>
    <scope>NUCLEOTIDE SEQUENCE</scope>
    <source>
        <strain evidence="2">ATCC 16933</strain>
    </source>
</reference>
<dbReference type="Pfam" id="PF09729">
    <property type="entry name" value="Gti1_Pac2"/>
    <property type="match status" value="2"/>
</dbReference>
<accession>A0A6A6P1H9</accession>
<name>A0A6A6P1H9_9PEZI</name>
<dbReference type="PANTHER" id="PTHR28027">
    <property type="entry name" value="TRANSCRIPTIONAL REGULATOR MIT1"/>
    <property type="match status" value="1"/>
</dbReference>
<feature type="non-terminal residue" evidence="2">
    <location>
        <position position="195"/>
    </location>
</feature>
<keyword evidence="3" id="KW-1185">Reference proteome</keyword>
<dbReference type="AlphaFoldDB" id="A0A6A6P1H9"/>
<proteinExistence type="inferred from homology"/>
<sequence length="195" mass="21977">SAAMQPTWIGFVNTTEDSLLLLEACLQGLLNHCPRRPHDRERAEIIRSGSIFVYEENASGIKRWTDGLTWSPSRILGNYLVYRELSAPFPPGEKKRALPRNPYVAGATEVMHPDEDRMFHGSLTDSYQFKEDGLVKRTLCVPFRGCVHHIVCYYKAAHVKAGVIHTPSEDSNLKNLTIRPDLIVACQNNKMVLDG</sequence>
<organism evidence="2 3">
    <name type="scientific">Lineolata rhizophorae</name>
    <dbReference type="NCBI Taxonomy" id="578093"/>
    <lineage>
        <taxon>Eukaryota</taxon>
        <taxon>Fungi</taxon>
        <taxon>Dikarya</taxon>
        <taxon>Ascomycota</taxon>
        <taxon>Pezizomycotina</taxon>
        <taxon>Dothideomycetes</taxon>
        <taxon>Dothideomycetes incertae sedis</taxon>
        <taxon>Lineolatales</taxon>
        <taxon>Lineolataceae</taxon>
        <taxon>Lineolata</taxon>
    </lineage>
</organism>
<evidence type="ECO:0000313" key="2">
    <source>
        <dbReference type="EMBL" id="KAF2457323.1"/>
    </source>
</evidence>
<gene>
    <name evidence="2" type="ORF">BDY21DRAFT_262744</name>
</gene>
<dbReference type="EMBL" id="MU001681">
    <property type="protein sequence ID" value="KAF2457323.1"/>
    <property type="molecule type" value="Genomic_DNA"/>
</dbReference>
<dbReference type="InterPro" id="IPR018608">
    <property type="entry name" value="Gti1/Pac2"/>
</dbReference>
<dbReference type="PANTHER" id="PTHR28027:SF2">
    <property type="entry name" value="TRANSCRIPTIONAL REGULATOR MIT1"/>
    <property type="match status" value="1"/>
</dbReference>
<feature type="non-terminal residue" evidence="2">
    <location>
        <position position="1"/>
    </location>
</feature>
<evidence type="ECO:0000256" key="1">
    <source>
        <dbReference type="ARBA" id="ARBA00008359"/>
    </source>
</evidence>
<dbReference type="OrthoDB" id="5319641at2759"/>
<comment type="similarity">
    <text evidence="1">Belongs to the MIT1/WOR1 family.</text>
</comment>